<dbReference type="RefSeq" id="WP_190328677.1">
    <property type="nucleotide sequence ID" value="NZ_CP061171.1"/>
</dbReference>
<dbReference type="InterPro" id="IPR037066">
    <property type="entry name" value="Plug_dom_sf"/>
</dbReference>
<dbReference type="Proteomes" id="UP000516439">
    <property type="component" value="Chromosome"/>
</dbReference>
<dbReference type="InterPro" id="IPR012910">
    <property type="entry name" value="Plug_dom"/>
</dbReference>
<feature type="domain" description="TonB-dependent receptor plug" evidence="2">
    <location>
        <begin position="68"/>
        <end position="130"/>
    </location>
</feature>
<keyword evidence="1" id="KW-0732">Signal</keyword>
<dbReference type="EMBL" id="CP061171">
    <property type="protein sequence ID" value="QNR86538.1"/>
    <property type="molecule type" value="Genomic_DNA"/>
</dbReference>
<keyword evidence="3" id="KW-0675">Receptor</keyword>
<accession>A0ABX6TLV2</accession>
<sequence>MKKTLYLILLLFISVQQVFAQHEKRNRSTQDSVIKTRQLNEVRIDGQKAVKLKKDTLSNTLRMQVPLLQMPQNIISISSALIQQQGALQLKDMARNASGIYFGYNSSPFDNSASIKVRGFNAATTINGMPNRLVLGQHWMMNH</sequence>
<dbReference type="Pfam" id="PF07715">
    <property type="entry name" value="Plug"/>
    <property type="match status" value="1"/>
</dbReference>
<evidence type="ECO:0000313" key="4">
    <source>
        <dbReference type="Proteomes" id="UP000516439"/>
    </source>
</evidence>
<keyword evidence="4" id="KW-1185">Reference proteome</keyword>
<gene>
    <name evidence="3" type="ORF">H9N25_09160</name>
</gene>
<dbReference type="SUPFAM" id="SSF56935">
    <property type="entry name" value="Porins"/>
    <property type="match status" value="1"/>
</dbReference>
<feature type="signal peptide" evidence="1">
    <location>
        <begin position="1"/>
        <end position="20"/>
    </location>
</feature>
<evidence type="ECO:0000313" key="3">
    <source>
        <dbReference type="EMBL" id="QNR86538.1"/>
    </source>
</evidence>
<proteinExistence type="predicted"/>
<organism evidence="3 4">
    <name type="scientific">Pedobacter riviphilus</name>
    <dbReference type="NCBI Taxonomy" id="2766984"/>
    <lineage>
        <taxon>Bacteria</taxon>
        <taxon>Pseudomonadati</taxon>
        <taxon>Bacteroidota</taxon>
        <taxon>Sphingobacteriia</taxon>
        <taxon>Sphingobacteriales</taxon>
        <taxon>Sphingobacteriaceae</taxon>
        <taxon>Pedobacter</taxon>
    </lineage>
</organism>
<dbReference type="Gene3D" id="2.170.130.10">
    <property type="entry name" value="TonB-dependent receptor, plug domain"/>
    <property type="match status" value="1"/>
</dbReference>
<evidence type="ECO:0000256" key="1">
    <source>
        <dbReference type="SAM" id="SignalP"/>
    </source>
</evidence>
<evidence type="ECO:0000259" key="2">
    <source>
        <dbReference type="Pfam" id="PF07715"/>
    </source>
</evidence>
<feature type="chain" id="PRO_5045265536" evidence="1">
    <location>
        <begin position="21"/>
        <end position="143"/>
    </location>
</feature>
<name>A0ABX6TLV2_9SPHI</name>
<protein>
    <submittedName>
        <fullName evidence="3">TonB-dependent receptor plug domain-containing protein</fullName>
    </submittedName>
</protein>
<reference evidence="3 4" key="1">
    <citation type="submission" date="2020-09" db="EMBL/GenBank/DDBJ databases">
        <title>Pedobacter sp. SW-16 isolated from soil near Yeocheon.</title>
        <authorList>
            <person name="Im H.S."/>
            <person name="Joung Y."/>
            <person name="Lee S.-S."/>
        </authorList>
    </citation>
    <scope>NUCLEOTIDE SEQUENCE [LARGE SCALE GENOMIC DNA]</scope>
    <source>
        <strain evidence="3 4">SW-16</strain>
    </source>
</reference>